<protein>
    <recommendedName>
        <fullName evidence="10">Aspartyl/glutamyl-tRNA(Asn/Gln) amidotransferase subunit B</fullName>
        <shortName evidence="10">Asp/Glu-ADT subunit B</shortName>
        <ecNumber evidence="10">6.3.5.-</ecNumber>
    </recommendedName>
</protein>
<dbReference type="Pfam" id="PF02934">
    <property type="entry name" value="GatB_N"/>
    <property type="match status" value="1"/>
</dbReference>
<dbReference type="SUPFAM" id="SSF55931">
    <property type="entry name" value="Glutamine synthetase/guanido kinase"/>
    <property type="match status" value="1"/>
</dbReference>
<evidence type="ECO:0000256" key="9">
    <source>
        <dbReference type="ARBA" id="ARBA00047913"/>
    </source>
</evidence>
<dbReference type="Gene3D" id="1.10.150.380">
    <property type="entry name" value="GatB domain, N-terminal subdomain"/>
    <property type="match status" value="1"/>
</dbReference>
<evidence type="ECO:0000256" key="6">
    <source>
        <dbReference type="ARBA" id="ARBA00022917"/>
    </source>
</evidence>
<gene>
    <name evidence="10" type="primary">gatB</name>
    <name evidence="12" type="ORF">A3D51_03095</name>
</gene>
<keyword evidence="6 10" id="KW-0648">Protein biosynthesis</keyword>
<dbReference type="HAMAP" id="MF_00121">
    <property type="entry name" value="GatB"/>
    <property type="match status" value="1"/>
</dbReference>
<evidence type="ECO:0000256" key="8">
    <source>
        <dbReference type="ARBA" id="ARBA00047380"/>
    </source>
</evidence>
<dbReference type="InterPro" id="IPR017959">
    <property type="entry name" value="Asn/Gln-tRNA_amidoTrfase_suB/E"/>
</dbReference>
<name>A0A1G2S8T5_9BACT</name>
<feature type="domain" description="Asn/Gln amidotransferase" evidence="11">
    <location>
        <begin position="322"/>
        <end position="470"/>
    </location>
</feature>
<evidence type="ECO:0000313" key="13">
    <source>
        <dbReference type="Proteomes" id="UP000179118"/>
    </source>
</evidence>
<dbReference type="Pfam" id="PF02637">
    <property type="entry name" value="GatB_Yqey"/>
    <property type="match status" value="1"/>
</dbReference>
<sequence length="471" mass="51730">MSEYKLTVGLEVHAELKTKTKMFCNSANDPFNAEPNVNICPVCMAHPGTLPVINKQAVHHVLRVGTALGSTLADFTEFDRKNYFYPDIPKGYQISQYKYPLVSNGMLHGVAIERVHLEEDTASSSHEGSEGSLVDYNRAGVPLMELVTKPVIHTAEEAGAFARELQLLLRTLGVSDANMEKGEMRVEANISISKTDTLGTKVEVKNLNSFRSVERAIAYEVERMTKILDGGPGEIVQETRGWDEGGQKTFSQRKKESAHDYRYFPDPDLPKLKISEIPEFSNEVLRATMPELPWDKRMRLVREYGVRPENAEVFVADKILGGLFEDAVNAIGVDRPSIALIENYITSDLVGLMKTSGSLGGVTGKSLADLVTMIKAGDLSSRGAKDTLAILYAEGGHPHEIAQKHDLIQKNDVGVLKKIVTEIISANPTVVSDYKSGKTALLQFFIGQGMKASKGAGNPAMFKTLFEEALK</sequence>
<evidence type="ECO:0000313" key="12">
    <source>
        <dbReference type="EMBL" id="OHA80982.1"/>
    </source>
</evidence>
<dbReference type="InterPro" id="IPR014746">
    <property type="entry name" value="Gln_synth/guanido_kin_cat_dom"/>
</dbReference>
<dbReference type="PANTHER" id="PTHR11659">
    <property type="entry name" value="GLUTAMYL-TRNA GLN AMIDOTRANSFERASE SUBUNIT B MITOCHONDRIAL AND PROKARYOTIC PET112-RELATED"/>
    <property type="match status" value="1"/>
</dbReference>
<keyword evidence="5 10" id="KW-0067">ATP-binding</keyword>
<dbReference type="GO" id="GO:0006412">
    <property type="term" value="P:translation"/>
    <property type="evidence" value="ECO:0007669"/>
    <property type="project" value="UniProtKB-UniRule"/>
</dbReference>
<dbReference type="InterPro" id="IPR004413">
    <property type="entry name" value="GatB"/>
</dbReference>
<evidence type="ECO:0000256" key="4">
    <source>
        <dbReference type="ARBA" id="ARBA00022741"/>
    </source>
</evidence>
<accession>A0A1G2S8T5</accession>
<dbReference type="InterPro" id="IPR023168">
    <property type="entry name" value="GatB_Yqey_C_2"/>
</dbReference>
<organism evidence="12 13">
    <name type="scientific">Candidatus Yonathbacteria bacterium RIFCSPHIGHO2_02_FULL_44_14</name>
    <dbReference type="NCBI Taxonomy" id="1802724"/>
    <lineage>
        <taxon>Bacteria</taxon>
        <taxon>Candidatus Yonathiibacteriota</taxon>
    </lineage>
</organism>
<evidence type="ECO:0000256" key="7">
    <source>
        <dbReference type="ARBA" id="ARBA00024799"/>
    </source>
</evidence>
<comment type="catalytic activity">
    <reaction evidence="9 10">
        <text>L-glutamyl-tRNA(Gln) + L-glutamine + ATP + H2O = L-glutaminyl-tRNA(Gln) + L-glutamate + ADP + phosphate + H(+)</text>
        <dbReference type="Rhea" id="RHEA:17521"/>
        <dbReference type="Rhea" id="RHEA-COMP:9681"/>
        <dbReference type="Rhea" id="RHEA-COMP:9684"/>
        <dbReference type="ChEBI" id="CHEBI:15377"/>
        <dbReference type="ChEBI" id="CHEBI:15378"/>
        <dbReference type="ChEBI" id="CHEBI:29985"/>
        <dbReference type="ChEBI" id="CHEBI:30616"/>
        <dbReference type="ChEBI" id="CHEBI:43474"/>
        <dbReference type="ChEBI" id="CHEBI:58359"/>
        <dbReference type="ChEBI" id="CHEBI:78520"/>
        <dbReference type="ChEBI" id="CHEBI:78521"/>
        <dbReference type="ChEBI" id="CHEBI:456216"/>
    </reaction>
</comment>
<dbReference type="AlphaFoldDB" id="A0A1G2S8T5"/>
<dbReference type="InterPro" id="IPR017958">
    <property type="entry name" value="Gln-tRNA_amidoTrfase_suB_CS"/>
</dbReference>
<keyword evidence="3 10" id="KW-0436">Ligase</keyword>
<dbReference type="GO" id="GO:0050566">
    <property type="term" value="F:asparaginyl-tRNA synthase (glutamine-hydrolyzing) activity"/>
    <property type="evidence" value="ECO:0007669"/>
    <property type="project" value="RHEA"/>
</dbReference>
<dbReference type="GO" id="GO:0005524">
    <property type="term" value="F:ATP binding"/>
    <property type="evidence" value="ECO:0007669"/>
    <property type="project" value="UniProtKB-KW"/>
</dbReference>
<proteinExistence type="inferred from homology"/>
<dbReference type="InterPro" id="IPR042114">
    <property type="entry name" value="GatB_C_1"/>
</dbReference>
<evidence type="ECO:0000259" key="11">
    <source>
        <dbReference type="SMART" id="SM00845"/>
    </source>
</evidence>
<dbReference type="EMBL" id="MHUT01000012">
    <property type="protein sequence ID" value="OHA80982.1"/>
    <property type="molecule type" value="Genomic_DNA"/>
</dbReference>
<dbReference type="NCBIfam" id="NF004012">
    <property type="entry name" value="PRK05477.1-2"/>
    <property type="match status" value="1"/>
</dbReference>
<dbReference type="SUPFAM" id="SSF89095">
    <property type="entry name" value="GatB/YqeY motif"/>
    <property type="match status" value="1"/>
</dbReference>
<evidence type="ECO:0000256" key="3">
    <source>
        <dbReference type="ARBA" id="ARBA00022598"/>
    </source>
</evidence>
<comment type="function">
    <text evidence="7 10">Allows the formation of correctly charged Asn-tRNA(Asn) or Gln-tRNA(Gln) through the transamidation of misacylated Asp-tRNA(Asn) or Glu-tRNA(Gln) in organisms which lack either or both of asparaginyl-tRNA or glutaminyl-tRNA synthetases. The reaction takes place in the presence of glutamine and ATP through an activated phospho-Asp-tRNA(Asn) or phospho-Glu-tRNA(Gln).</text>
</comment>
<dbReference type="NCBIfam" id="NF004014">
    <property type="entry name" value="PRK05477.1-4"/>
    <property type="match status" value="1"/>
</dbReference>
<keyword evidence="4 10" id="KW-0547">Nucleotide-binding</keyword>
<dbReference type="GO" id="GO:0050567">
    <property type="term" value="F:glutaminyl-tRNA synthase (glutamine-hydrolyzing) activity"/>
    <property type="evidence" value="ECO:0007669"/>
    <property type="project" value="UniProtKB-UniRule"/>
</dbReference>
<dbReference type="NCBIfam" id="TIGR00133">
    <property type="entry name" value="gatB"/>
    <property type="match status" value="1"/>
</dbReference>
<dbReference type="PROSITE" id="PS01234">
    <property type="entry name" value="GATB"/>
    <property type="match status" value="1"/>
</dbReference>
<dbReference type="FunFam" id="1.10.10.410:FF:000001">
    <property type="entry name" value="Aspartyl/glutamyl-tRNA(Asn/Gln) amidotransferase subunit B"/>
    <property type="match status" value="1"/>
</dbReference>
<dbReference type="SMART" id="SM00845">
    <property type="entry name" value="GatB_Yqey"/>
    <property type="match status" value="1"/>
</dbReference>
<dbReference type="Gene3D" id="1.10.10.410">
    <property type="match status" value="1"/>
</dbReference>
<evidence type="ECO:0000256" key="1">
    <source>
        <dbReference type="ARBA" id="ARBA00005306"/>
    </source>
</evidence>
<evidence type="ECO:0000256" key="2">
    <source>
        <dbReference type="ARBA" id="ARBA00011123"/>
    </source>
</evidence>
<dbReference type="Proteomes" id="UP000179118">
    <property type="component" value="Unassembled WGS sequence"/>
</dbReference>
<dbReference type="InterPro" id="IPR006075">
    <property type="entry name" value="Asn/Gln-tRNA_Trfase_suB/E_cat"/>
</dbReference>
<evidence type="ECO:0000256" key="5">
    <source>
        <dbReference type="ARBA" id="ARBA00022840"/>
    </source>
</evidence>
<comment type="subunit">
    <text evidence="2 10">Heterotrimer of A, B and C subunits.</text>
</comment>
<dbReference type="InterPro" id="IPR018027">
    <property type="entry name" value="Asn/Gln_amidotransferase"/>
</dbReference>
<evidence type="ECO:0000256" key="10">
    <source>
        <dbReference type="HAMAP-Rule" id="MF_00121"/>
    </source>
</evidence>
<reference evidence="12 13" key="1">
    <citation type="journal article" date="2016" name="Nat. Commun.">
        <title>Thousands of microbial genomes shed light on interconnected biogeochemical processes in an aquifer system.</title>
        <authorList>
            <person name="Anantharaman K."/>
            <person name="Brown C.T."/>
            <person name="Hug L.A."/>
            <person name="Sharon I."/>
            <person name="Castelle C.J."/>
            <person name="Probst A.J."/>
            <person name="Thomas B.C."/>
            <person name="Singh A."/>
            <person name="Wilkins M.J."/>
            <person name="Karaoz U."/>
            <person name="Brodie E.L."/>
            <person name="Williams K.H."/>
            <person name="Hubbard S.S."/>
            <person name="Banfield J.F."/>
        </authorList>
    </citation>
    <scope>NUCLEOTIDE SEQUENCE [LARGE SCALE GENOMIC DNA]</scope>
</reference>
<dbReference type="EC" id="6.3.5.-" evidence="10"/>
<comment type="catalytic activity">
    <reaction evidence="8 10">
        <text>L-aspartyl-tRNA(Asn) + L-glutamine + ATP + H2O = L-asparaginyl-tRNA(Asn) + L-glutamate + ADP + phosphate + 2 H(+)</text>
        <dbReference type="Rhea" id="RHEA:14513"/>
        <dbReference type="Rhea" id="RHEA-COMP:9674"/>
        <dbReference type="Rhea" id="RHEA-COMP:9677"/>
        <dbReference type="ChEBI" id="CHEBI:15377"/>
        <dbReference type="ChEBI" id="CHEBI:15378"/>
        <dbReference type="ChEBI" id="CHEBI:29985"/>
        <dbReference type="ChEBI" id="CHEBI:30616"/>
        <dbReference type="ChEBI" id="CHEBI:43474"/>
        <dbReference type="ChEBI" id="CHEBI:58359"/>
        <dbReference type="ChEBI" id="CHEBI:78515"/>
        <dbReference type="ChEBI" id="CHEBI:78516"/>
        <dbReference type="ChEBI" id="CHEBI:456216"/>
    </reaction>
</comment>
<comment type="similarity">
    <text evidence="1 10">Belongs to the GatB/GatE family. GatB subfamily.</text>
</comment>
<comment type="caution">
    <text evidence="12">The sequence shown here is derived from an EMBL/GenBank/DDBJ whole genome shotgun (WGS) entry which is preliminary data.</text>
</comment>
<dbReference type="InterPro" id="IPR003789">
    <property type="entry name" value="Asn/Gln_tRNA_amidoTrase-B-like"/>
</dbReference>